<dbReference type="InterPro" id="IPR024260">
    <property type="entry name" value="Vac7"/>
</dbReference>
<dbReference type="GO" id="GO:0070772">
    <property type="term" value="C:PAS complex"/>
    <property type="evidence" value="ECO:0007669"/>
    <property type="project" value="TreeGrafter"/>
</dbReference>
<feature type="region of interest" description="Disordered" evidence="1">
    <location>
        <begin position="490"/>
        <end position="540"/>
    </location>
</feature>
<dbReference type="AlphaFoldDB" id="A0A9P0VVL9"/>
<feature type="compositionally biased region" description="Polar residues" evidence="1">
    <location>
        <begin position="491"/>
        <end position="521"/>
    </location>
</feature>
<dbReference type="GO" id="GO:0000011">
    <property type="term" value="P:vacuole inheritance"/>
    <property type="evidence" value="ECO:0007669"/>
    <property type="project" value="TreeGrafter"/>
</dbReference>
<feature type="compositionally biased region" description="Low complexity" evidence="1">
    <location>
        <begin position="361"/>
        <end position="380"/>
    </location>
</feature>
<feature type="region of interest" description="Disordered" evidence="1">
    <location>
        <begin position="1"/>
        <end position="68"/>
    </location>
</feature>
<comment type="caution">
    <text evidence="3">The sequence shown here is derived from an EMBL/GenBank/DDBJ whole genome shotgun (WGS) entry which is preliminary data.</text>
</comment>
<evidence type="ECO:0000256" key="1">
    <source>
        <dbReference type="SAM" id="MobiDB-lite"/>
    </source>
</evidence>
<feature type="compositionally biased region" description="Basic and acidic residues" evidence="1">
    <location>
        <begin position="1"/>
        <end position="14"/>
    </location>
</feature>
<proteinExistence type="predicted"/>
<gene>
    <name evidence="3" type="ORF">CLIB1423_01S04874</name>
</gene>
<feature type="compositionally biased region" description="Low complexity" evidence="1">
    <location>
        <begin position="167"/>
        <end position="179"/>
    </location>
</feature>
<feature type="region of interest" description="Disordered" evidence="1">
    <location>
        <begin position="406"/>
        <end position="451"/>
    </location>
</feature>
<feature type="compositionally biased region" description="Acidic residues" evidence="1">
    <location>
        <begin position="1047"/>
        <end position="1064"/>
    </location>
</feature>
<organism evidence="3 4">
    <name type="scientific">[Candida] railenensis</name>
    <dbReference type="NCBI Taxonomy" id="45579"/>
    <lineage>
        <taxon>Eukaryota</taxon>
        <taxon>Fungi</taxon>
        <taxon>Dikarya</taxon>
        <taxon>Ascomycota</taxon>
        <taxon>Saccharomycotina</taxon>
        <taxon>Pichiomycetes</taxon>
        <taxon>Debaryomycetaceae</taxon>
        <taxon>Kurtzmaniella</taxon>
    </lineage>
</organism>
<dbReference type="GO" id="GO:0000329">
    <property type="term" value="C:fungal-type vacuole membrane"/>
    <property type="evidence" value="ECO:0007669"/>
    <property type="project" value="TreeGrafter"/>
</dbReference>
<evidence type="ECO:0008006" key="5">
    <source>
        <dbReference type="Google" id="ProtNLM"/>
    </source>
</evidence>
<keyword evidence="2" id="KW-0812">Transmembrane</keyword>
<feature type="region of interest" description="Disordered" evidence="1">
    <location>
        <begin position="142"/>
        <end position="233"/>
    </location>
</feature>
<dbReference type="Proteomes" id="UP000837801">
    <property type="component" value="Unassembled WGS sequence"/>
</dbReference>
<protein>
    <recommendedName>
        <fullName evidence="5">Vacuolar segregation protein 7</fullName>
    </recommendedName>
</protein>
<sequence>MEKENTKEDLKKDGLTAVSENQAYAKNKPIVNNSTTAPTSGSSGTVPPPTLSKPIISSNSTPITSGISTPTSEGVFKIPKKIVLTSTANGSNAILNPNNSGSLKLNKNAIGNLNQSLMAKQKIINKNEPLPKSHSSILDSIATSPRTTSFPSSVSGTPAEEIRNPISSSSPTSLASGAAHPPITSVEGAVASGSSTNTPVPTPSTIQSTSEEISEASTPRPSKSEKTKKSNNQVSTRTDFFAAKLASAVDDVDSSDSDETFVYENNAPGYDTQSISNHSNHEGGSNNNNNTNSNISTAAVGSPNLENKSNNGSMMNAPGVVAPAGMSLSSPPILDQSYEDTHNNTINSISTIQTELPPTDSTTTTSANNNKNSTNANHTNTSHDDALNNSQTTTSQITDKVEIAEAPESDIHDVNASNAPNSDKKPHNNSTNSSANPQPNPTPTANNKDAEHLHQPFSGYMDINSSNTSTPLMAGKTDSIQSLRSIKFPKANSNQNSKAPVNNNEPNVNTITSNKEVTTISGKERPQTQRSNSMYSMSHPSLKGVTTATITTNYNGTKNNSGHVDEDVHGIQVSPNGSTILGTVNSNSFNDGQGGSGTGIGLFDGRSSYQPSRAGTSINETYTNEDRYSSDDMDEDAEVIEDGGSNSGEFYANEADSTLNGNMDVGLGPGTGISLATMSQRPPLVSPNGGIEGNDSPLFEQITHNNVSNSNFGGISQGGTNSVVSKLGGEVGGKRNKSSTTSSRLRSTTSKLFDKKGSQPRRYSIIPDDIDIEDFDDELIYYDNNIRFPYSNNSINGNSAINNNNQFNENSSLLDGGVGGIPGRIPHYRSLNLNPANNGGKKVSNYKNKRYLSSGQQFLSNNNSGSNTPPNELPNANAVNKDMFPFPYGEANQPYYYDFDEYDEAGSHSDSVDNNNFNKFGRKGSRNFSGYSGNGGHPQLSASNGHFFLPRKRSSNFKNQRGSCVRSFLYTLISILAILSVGFILGFILATTKELTHVSVLSIDNTLVSQDELVFNIVIEAFNPGWFSVEIQEVELDIFAKSGYLPDPDDGDNPGDGDGEESDVDATNSVNTLANIGDNPELGIRSVETVLLGSIFNLETPMYFRGGFVNRSPIKQVAEVKLVKPGSNLSTLFENDSNKTEPELPDNSKKWEIISKNPFDIIVRGLLKYKLPLTKNLRSVVVKKTSYVDPNDS</sequence>
<evidence type="ECO:0000313" key="4">
    <source>
        <dbReference type="Proteomes" id="UP000837801"/>
    </source>
</evidence>
<keyword evidence="2" id="KW-0472">Membrane</keyword>
<feature type="compositionally biased region" description="Polar residues" evidence="1">
    <location>
        <begin position="350"/>
        <end position="360"/>
    </location>
</feature>
<dbReference type="PANTHER" id="PTHR28258:SF1">
    <property type="entry name" value="VACUOLAR SEGREGATION PROTEIN 7"/>
    <property type="match status" value="1"/>
</dbReference>
<reference evidence="3" key="1">
    <citation type="submission" date="2022-03" db="EMBL/GenBank/DDBJ databases">
        <authorList>
            <person name="Legras J.-L."/>
            <person name="Devillers H."/>
            <person name="Grondin C."/>
        </authorList>
    </citation>
    <scope>NUCLEOTIDE SEQUENCE</scope>
    <source>
        <strain evidence="3">CLIB 1423</strain>
    </source>
</reference>
<dbReference type="GO" id="GO:1903778">
    <property type="term" value="P:protein localization to vacuolar membrane"/>
    <property type="evidence" value="ECO:0007669"/>
    <property type="project" value="TreeGrafter"/>
</dbReference>
<dbReference type="GO" id="GO:0010513">
    <property type="term" value="P:positive regulation of phosphatidylinositol biosynthetic process"/>
    <property type="evidence" value="ECO:0007669"/>
    <property type="project" value="TreeGrafter"/>
</dbReference>
<feature type="region of interest" description="Disordered" evidence="1">
    <location>
        <begin position="248"/>
        <end position="318"/>
    </location>
</feature>
<feature type="region of interest" description="Disordered" evidence="1">
    <location>
        <begin position="350"/>
        <end position="391"/>
    </location>
</feature>
<feature type="compositionally biased region" description="Polar residues" evidence="1">
    <location>
        <begin position="304"/>
        <end position="314"/>
    </location>
</feature>
<feature type="compositionally biased region" description="Polar residues" evidence="1">
    <location>
        <begin position="142"/>
        <end position="156"/>
    </location>
</feature>
<feature type="compositionally biased region" description="Low complexity" evidence="1">
    <location>
        <begin position="192"/>
        <end position="219"/>
    </location>
</feature>
<feature type="region of interest" description="Disordered" evidence="1">
    <location>
        <begin position="1047"/>
        <end position="1066"/>
    </location>
</feature>
<dbReference type="PANTHER" id="PTHR28258">
    <property type="entry name" value="VACUOLAR SEGREGATION PROTEIN 7"/>
    <property type="match status" value="1"/>
</dbReference>
<dbReference type="Pfam" id="PF12751">
    <property type="entry name" value="Vac7"/>
    <property type="match status" value="2"/>
</dbReference>
<name>A0A9P0VVL9_9ASCO</name>
<evidence type="ECO:0000313" key="3">
    <source>
        <dbReference type="EMBL" id="CAH2350205.1"/>
    </source>
</evidence>
<evidence type="ECO:0000256" key="2">
    <source>
        <dbReference type="SAM" id="Phobius"/>
    </source>
</evidence>
<feature type="compositionally biased region" description="Low complexity" evidence="1">
    <location>
        <begin position="428"/>
        <end position="447"/>
    </location>
</feature>
<feature type="compositionally biased region" description="Low complexity" evidence="1">
    <location>
        <begin position="274"/>
        <end position="297"/>
    </location>
</feature>
<feature type="compositionally biased region" description="Low complexity" evidence="1">
    <location>
        <begin position="738"/>
        <end position="751"/>
    </location>
</feature>
<keyword evidence="4" id="KW-1185">Reference proteome</keyword>
<dbReference type="OrthoDB" id="1204at2759"/>
<feature type="region of interest" description="Disordered" evidence="1">
    <location>
        <begin position="856"/>
        <end position="878"/>
    </location>
</feature>
<feature type="transmembrane region" description="Helical" evidence="2">
    <location>
        <begin position="968"/>
        <end position="990"/>
    </location>
</feature>
<feature type="region of interest" description="Disordered" evidence="1">
    <location>
        <begin position="725"/>
        <end position="760"/>
    </location>
</feature>
<accession>A0A9P0VVL9</accession>
<feature type="compositionally biased region" description="Low complexity" evidence="1">
    <location>
        <begin position="52"/>
        <end position="68"/>
    </location>
</feature>
<feature type="compositionally biased region" description="Low complexity" evidence="1">
    <location>
        <begin position="34"/>
        <end position="45"/>
    </location>
</feature>
<feature type="compositionally biased region" description="Acidic residues" evidence="1">
    <location>
        <begin position="250"/>
        <end position="261"/>
    </location>
</feature>
<keyword evidence="2" id="KW-1133">Transmembrane helix</keyword>
<feature type="compositionally biased region" description="Polar residues" evidence="1">
    <location>
        <begin position="528"/>
        <end position="539"/>
    </location>
</feature>
<dbReference type="EMBL" id="CAKXYY010000001">
    <property type="protein sequence ID" value="CAH2350205.1"/>
    <property type="molecule type" value="Genomic_DNA"/>
</dbReference>